<dbReference type="InterPro" id="IPR010610">
    <property type="entry name" value="EryCIII-like_C"/>
</dbReference>
<evidence type="ECO:0000256" key="3">
    <source>
        <dbReference type="ARBA" id="ARBA00022679"/>
    </source>
</evidence>
<dbReference type="GO" id="GO:0016758">
    <property type="term" value="F:hexosyltransferase activity"/>
    <property type="evidence" value="ECO:0007669"/>
    <property type="project" value="UniProtKB-ARBA"/>
</dbReference>
<comment type="similarity">
    <text evidence="1">Belongs to the glycosyltransferase 28 family.</text>
</comment>
<evidence type="ECO:0000313" key="6">
    <source>
        <dbReference type="EMBL" id="MYR32454.1"/>
    </source>
</evidence>
<gene>
    <name evidence="6" type="ORF">GTW20_09260</name>
</gene>
<dbReference type="RefSeq" id="WP_161110753.1">
    <property type="nucleotide sequence ID" value="NZ_JBHYPC010000007.1"/>
</dbReference>
<protein>
    <submittedName>
        <fullName evidence="6">DUF1205 domain-containing protein</fullName>
    </submittedName>
</protein>
<evidence type="ECO:0000313" key="7">
    <source>
        <dbReference type="Proteomes" id="UP000467124"/>
    </source>
</evidence>
<comment type="caution">
    <text evidence="6">The sequence shown here is derived from an EMBL/GenBank/DDBJ whole genome shotgun (WGS) entry which is preliminary data.</text>
</comment>
<dbReference type="GO" id="GO:0008194">
    <property type="term" value="F:UDP-glycosyltransferase activity"/>
    <property type="evidence" value="ECO:0007669"/>
    <property type="project" value="InterPro"/>
</dbReference>
<evidence type="ECO:0000259" key="5">
    <source>
        <dbReference type="Pfam" id="PF21036"/>
    </source>
</evidence>
<dbReference type="PANTHER" id="PTHR48050:SF13">
    <property type="entry name" value="STEROL 3-BETA-GLUCOSYLTRANSFERASE UGT80A2"/>
    <property type="match status" value="1"/>
</dbReference>
<dbReference type="GO" id="GO:0017000">
    <property type="term" value="P:antibiotic biosynthetic process"/>
    <property type="evidence" value="ECO:0007669"/>
    <property type="project" value="UniProtKB-ARBA"/>
</dbReference>
<dbReference type="InterPro" id="IPR050426">
    <property type="entry name" value="Glycosyltransferase_28"/>
</dbReference>
<dbReference type="CDD" id="cd03784">
    <property type="entry name" value="GT1_Gtf-like"/>
    <property type="match status" value="1"/>
</dbReference>
<dbReference type="Gene3D" id="3.40.50.2000">
    <property type="entry name" value="Glycogen Phosphorylase B"/>
    <property type="match status" value="2"/>
</dbReference>
<dbReference type="Pfam" id="PF21036">
    <property type="entry name" value="EryCIII-like_N"/>
    <property type="match status" value="1"/>
</dbReference>
<proteinExistence type="inferred from homology"/>
<dbReference type="EMBL" id="WWHY01000001">
    <property type="protein sequence ID" value="MYR32454.1"/>
    <property type="molecule type" value="Genomic_DNA"/>
</dbReference>
<keyword evidence="2" id="KW-0328">Glycosyltransferase</keyword>
<feature type="domain" description="Erythromycin biosynthesis protein CIII-like N-terminal" evidence="5">
    <location>
        <begin position="22"/>
        <end position="261"/>
    </location>
</feature>
<dbReference type="Proteomes" id="UP000467124">
    <property type="component" value="Unassembled WGS sequence"/>
</dbReference>
<dbReference type="InterPro" id="IPR002213">
    <property type="entry name" value="UDP_glucos_trans"/>
</dbReference>
<sequence length="431" mass="47615">MRVLFANFPLQSHLLFMVPTAWALRSAGHTVHVAGHPESAPHAAAAGLPFVPVGEPYRGWELMRRKEASGTAGRDRFVIKREYIEGEHTRELLLKLVEGQVKSADVIHGPTITDLTAFCRSWRPDLVLWDPMFPAAPIAAEAAGAAHARFLPGQDYYGWLRNRFLDVHRADDARNLGASDVPEEDDDPLGHWLGTWASRYGVPFSETLSLGHFTVDLLPDWARLQGGPDPLRMRYVPYSGRAVLPRRFRERPRGPRVCLVLSTTSARQPLFPSATPEELQEILNVLADLPVEVVVAGAGPWRGSVDAPDNAVLVDFVPLHELLPTCSAVIHTGGFNVFGNALHEGVPQLPLRPWMHFDSLLRAELLAGQGAGIVSAPESPAASVRRGLIRLLDEPGFQEEARRLSEETRTRPLPAEMVPVFEELALRHRAT</sequence>
<keyword evidence="3" id="KW-0808">Transferase</keyword>
<accession>A0A7K2IRM3</accession>
<name>A0A7K2IRM3_9ACTN</name>
<evidence type="ECO:0000259" key="4">
    <source>
        <dbReference type="Pfam" id="PF06722"/>
    </source>
</evidence>
<evidence type="ECO:0000256" key="1">
    <source>
        <dbReference type="ARBA" id="ARBA00006962"/>
    </source>
</evidence>
<dbReference type="Pfam" id="PF06722">
    <property type="entry name" value="EryCIII-like_C"/>
    <property type="match status" value="1"/>
</dbReference>
<evidence type="ECO:0000256" key="2">
    <source>
        <dbReference type="ARBA" id="ARBA00022676"/>
    </source>
</evidence>
<dbReference type="PANTHER" id="PTHR48050">
    <property type="entry name" value="STEROL 3-BETA-GLUCOSYLTRANSFERASE"/>
    <property type="match status" value="1"/>
</dbReference>
<dbReference type="SUPFAM" id="SSF53756">
    <property type="entry name" value="UDP-Glycosyltransferase/glycogen phosphorylase"/>
    <property type="match status" value="1"/>
</dbReference>
<dbReference type="AlphaFoldDB" id="A0A7K2IRM3"/>
<feature type="domain" description="Erythromycin biosynthesis protein CIII-like C-terminal" evidence="4">
    <location>
        <begin position="281"/>
        <end position="424"/>
    </location>
</feature>
<organism evidence="6 7">
    <name type="scientific">Nocardiopsis alba</name>
    <dbReference type="NCBI Taxonomy" id="53437"/>
    <lineage>
        <taxon>Bacteria</taxon>
        <taxon>Bacillati</taxon>
        <taxon>Actinomycetota</taxon>
        <taxon>Actinomycetes</taxon>
        <taxon>Streptosporangiales</taxon>
        <taxon>Nocardiopsidaceae</taxon>
        <taxon>Nocardiopsis</taxon>
    </lineage>
</organism>
<reference evidence="6 7" key="1">
    <citation type="journal article" date="2019" name="Nat. Commun.">
        <title>The antimicrobial potential of Streptomyces from insect microbiomes.</title>
        <authorList>
            <person name="Chevrette M.G."/>
            <person name="Carlson C.M."/>
            <person name="Ortega H.E."/>
            <person name="Thomas C."/>
            <person name="Ananiev G.E."/>
            <person name="Barns K.J."/>
            <person name="Book A.J."/>
            <person name="Cagnazzo J."/>
            <person name="Carlos C."/>
            <person name="Flanigan W."/>
            <person name="Grubbs K.J."/>
            <person name="Horn H.A."/>
            <person name="Hoffmann F.M."/>
            <person name="Klassen J.L."/>
            <person name="Knack J.J."/>
            <person name="Lewin G.R."/>
            <person name="McDonald B.R."/>
            <person name="Muller L."/>
            <person name="Melo W.G.P."/>
            <person name="Pinto-Tomas A.A."/>
            <person name="Schmitz A."/>
            <person name="Wendt-Pienkowski E."/>
            <person name="Wildman S."/>
            <person name="Zhao M."/>
            <person name="Zhang F."/>
            <person name="Bugni T.S."/>
            <person name="Andes D.R."/>
            <person name="Pupo M.T."/>
            <person name="Currie C.R."/>
        </authorList>
    </citation>
    <scope>NUCLEOTIDE SEQUENCE [LARGE SCALE GENOMIC DNA]</scope>
    <source>
        <strain evidence="6 7">SID5840</strain>
    </source>
</reference>
<dbReference type="InterPro" id="IPR048284">
    <property type="entry name" value="EryCIII-like_N"/>
</dbReference>